<sequence length="646" mass="68246">MNSGSLAQMPHNTFGAPGLGMPMSGLASRRGGQSIKPLSIDSIKPGNENDNGLVTPRTSRSHLLAGLRTAPKSATAASFPLQSPTTTGPVNQQARNGAAGGLYGAGNSLDQGYTGPKTSLPRFAQSQTYNANHNSNNGHNAAAAVATTAYGQTHYTPEEILAPPEIQIDGRDSTTPDADYAELVATNMYLAAQQQRLQQQLMTVQAAQQQFQNLSLGGGNSNVSAQQQAALQQAAYQQMLYQQQQQQHQQQQQLLNSGNVYAVVDPATGQQTLYVGQGNAQVNNAYMDQYNASLQQLQQLQLLQQQLQHQQQYQAQNQYQQHLHQPYQQQHRQPSPITAPRVQVSPPPAEGAAYGGSHRNPSPPRRFDTSSASNADQHTPLPPPSANAFRRGHKKSTSLVGTAAISASTLDGANGPSASTLPHEPPKSAGPKSTSFPPNVMQTGTYGPGQGRAGEHPVRQPRGPPSFDELARKPTSKHEDSKNFATRTRRSAVHNLVRAGFTRRQVTVSGSAAGSSGSISPISETAEDLATPLTDDESVSGRSGSGSLNGDDVECSLPSSRTSTGSWGAIGSERPGSREKGRKSTESLKDAATASATAATPTGGEMAPGSFASMFKAVAKPAEAGTPRRAPMLKLSNAAEKRRFNA</sequence>
<feature type="compositionally biased region" description="Low complexity" evidence="1">
    <location>
        <begin position="509"/>
        <end position="523"/>
    </location>
</feature>
<feature type="region of interest" description="Disordered" evidence="1">
    <location>
        <begin position="317"/>
        <end position="646"/>
    </location>
</feature>
<feature type="compositionally biased region" description="Polar residues" evidence="1">
    <location>
        <begin position="431"/>
        <end position="445"/>
    </location>
</feature>
<dbReference type="Proteomes" id="UP001642405">
    <property type="component" value="Unassembled WGS sequence"/>
</dbReference>
<name>A0ABP0AZE5_9PEZI</name>
<feature type="region of interest" description="Disordered" evidence="1">
    <location>
        <begin position="1"/>
        <end position="56"/>
    </location>
</feature>
<keyword evidence="3" id="KW-1185">Reference proteome</keyword>
<protein>
    <recommendedName>
        <fullName evidence="4">Transcription factor</fullName>
    </recommendedName>
</protein>
<comment type="caution">
    <text evidence="2">The sequence shown here is derived from an EMBL/GenBank/DDBJ whole genome shotgun (WGS) entry which is preliminary data.</text>
</comment>
<evidence type="ECO:0000313" key="3">
    <source>
        <dbReference type="Proteomes" id="UP001642405"/>
    </source>
</evidence>
<feature type="compositionally biased region" description="Polar residues" evidence="1">
    <location>
        <begin position="80"/>
        <end position="95"/>
    </location>
</feature>
<evidence type="ECO:0000313" key="2">
    <source>
        <dbReference type="EMBL" id="CAK7212604.1"/>
    </source>
</evidence>
<organism evidence="2 3">
    <name type="scientific">Sporothrix curviconia</name>
    <dbReference type="NCBI Taxonomy" id="1260050"/>
    <lineage>
        <taxon>Eukaryota</taxon>
        <taxon>Fungi</taxon>
        <taxon>Dikarya</taxon>
        <taxon>Ascomycota</taxon>
        <taxon>Pezizomycotina</taxon>
        <taxon>Sordariomycetes</taxon>
        <taxon>Sordariomycetidae</taxon>
        <taxon>Ophiostomatales</taxon>
        <taxon>Ophiostomataceae</taxon>
        <taxon>Sporothrix</taxon>
    </lineage>
</organism>
<reference evidence="2 3" key="1">
    <citation type="submission" date="2024-01" db="EMBL/GenBank/DDBJ databases">
        <authorList>
            <person name="Allen C."/>
            <person name="Tagirdzhanova G."/>
        </authorList>
    </citation>
    <scope>NUCLEOTIDE SEQUENCE [LARGE SCALE GENOMIC DNA]</scope>
</reference>
<evidence type="ECO:0000256" key="1">
    <source>
        <dbReference type="SAM" id="MobiDB-lite"/>
    </source>
</evidence>
<dbReference type="EMBL" id="CAWUHB010000005">
    <property type="protein sequence ID" value="CAK7212604.1"/>
    <property type="molecule type" value="Genomic_DNA"/>
</dbReference>
<feature type="compositionally biased region" description="Basic and acidic residues" evidence="1">
    <location>
        <begin position="575"/>
        <end position="589"/>
    </location>
</feature>
<feature type="compositionally biased region" description="Low complexity" evidence="1">
    <location>
        <begin position="317"/>
        <end position="333"/>
    </location>
</feature>
<feature type="compositionally biased region" description="Polar residues" evidence="1">
    <location>
        <begin position="557"/>
        <end position="566"/>
    </location>
</feature>
<feature type="compositionally biased region" description="Low complexity" evidence="1">
    <location>
        <begin position="591"/>
        <end position="602"/>
    </location>
</feature>
<feature type="compositionally biased region" description="Basic and acidic residues" evidence="1">
    <location>
        <begin position="469"/>
        <end position="482"/>
    </location>
</feature>
<feature type="compositionally biased region" description="Polar residues" evidence="1">
    <location>
        <begin position="397"/>
        <end position="420"/>
    </location>
</feature>
<proteinExistence type="predicted"/>
<evidence type="ECO:0008006" key="4">
    <source>
        <dbReference type="Google" id="ProtNLM"/>
    </source>
</evidence>
<accession>A0ABP0AZE5</accession>
<feature type="region of interest" description="Disordered" evidence="1">
    <location>
        <begin position="68"/>
        <end position="103"/>
    </location>
</feature>
<gene>
    <name evidence="2" type="ORF">SCUCBS95973_001520</name>
</gene>